<evidence type="ECO:0000256" key="2">
    <source>
        <dbReference type="ARBA" id="ARBA00008814"/>
    </source>
</evidence>
<comment type="caution">
    <text evidence="6">The sequence shown here is derived from an EMBL/GenBank/DDBJ whole genome shotgun (WGS) entry which is preliminary data.</text>
</comment>
<evidence type="ECO:0000256" key="1">
    <source>
        <dbReference type="ARBA" id="ARBA00004196"/>
    </source>
</evidence>
<dbReference type="PROSITE" id="PS50983">
    <property type="entry name" value="FE_B12_PBP"/>
    <property type="match status" value="1"/>
</dbReference>
<feature type="domain" description="Fe/B12 periplasmic-binding" evidence="5">
    <location>
        <begin position="57"/>
        <end position="318"/>
    </location>
</feature>
<evidence type="ECO:0000259" key="5">
    <source>
        <dbReference type="PROSITE" id="PS50983"/>
    </source>
</evidence>
<dbReference type="InterPro" id="IPR002491">
    <property type="entry name" value="ABC_transptr_periplasmic_BD"/>
</dbReference>
<reference evidence="6 7" key="1">
    <citation type="submission" date="2023-07" db="EMBL/GenBank/DDBJ databases">
        <title>Sequencing the genomes of 1000 actinobacteria strains.</title>
        <authorList>
            <person name="Klenk H.-P."/>
        </authorList>
    </citation>
    <scope>NUCLEOTIDE SEQUENCE [LARGE SCALE GENOMIC DNA]</scope>
    <source>
        <strain evidence="6 7">DSM 44709</strain>
    </source>
</reference>
<dbReference type="InterPro" id="IPR006311">
    <property type="entry name" value="TAT_signal"/>
</dbReference>
<dbReference type="GO" id="GO:1901678">
    <property type="term" value="P:iron coordination entity transport"/>
    <property type="evidence" value="ECO:0007669"/>
    <property type="project" value="UniProtKB-ARBA"/>
</dbReference>
<proteinExistence type="inferred from homology"/>
<evidence type="ECO:0000313" key="7">
    <source>
        <dbReference type="Proteomes" id="UP001240236"/>
    </source>
</evidence>
<name>A0AAE3W6W1_9ACTN</name>
<keyword evidence="3" id="KW-0813">Transport</keyword>
<gene>
    <name evidence="6" type="ORF">J2S42_007722</name>
</gene>
<accession>A0AAE3W6W1</accession>
<dbReference type="AlphaFoldDB" id="A0AAE3W6W1"/>
<dbReference type="GO" id="GO:0030288">
    <property type="term" value="C:outer membrane-bounded periplasmic space"/>
    <property type="evidence" value="ECO:0007669"/>
    <property type="project" value="TreeGrafter"/>
</dbReference>
<dbReference type="InterPro" id="IPR051313">
    <property type="entry name" value="Bact_iron-sidero_bind"/>
</dbReference>
<evidence type="ECO:0000313" key="6">
    <source>
        <dbReference type="EMBL" id="MDQ0371053.1"/>
    </source>
</evidence>
<dbReference type="EMBL" id="JAUSUZ010000001">
    <property type="protein sequence ID" value="MDQ0371053.1"/>
    <property type="molecule type" value="Genomic_DNA"/>
</dbReference>
<evidence type="ECO:0000256" key="3">
    <source>
        <dbReference type="ARBA" id="ARBA00022448"/>
    </source>
</evidence>
<dbReference type="Pfam" id="PF01497">
    <property type="entry name" value="Peripla_BP_2"/>
    <property type="match status" value="1"/>
</dbReference>
<dbReference type="PANTHER" id="PTHR30532:SF1">
    <property type="entry name" value="IRON(3+)-HYDROXAMATE-BINDING PROTEIN FHUD"/>
    <property type="match status" value="1"/>
</dbReference>
<dbReference type="Proteomes" id="UP001240236">
    <property type="component" value="Unassembled WGS sequence"/>
</dbReference>
<dbReference type="PANTHER" id="PTHR30532">
    <property type="entry name" value="IRON III DICITRATE-BINDING PERIPLASMIC PROTEIN"/>
    <property type="match status" value="1"/>
</dbReference>
<dbReference type="RefSeq" id="WP_307247513.1">
    <property type="nucleotide sequence ID" value="NZ_JAUSUZ010000001.1"/>
</dbReference>
<keyword evidence="4" id="KW-0732">Signal</keyword>
<organism evidence="6 7">
    <name type="scientific">Catenuloplanes indicus</name>
    <dbReference type="NCBI Taxonomy" id="137267"/>
    <lineage>
        <taxon>Bacteria</taxon>
        <taxon>Bacillati</taxon>
        <taxon>Actinomycetota</taxon>
        <taxon>Actinomycetes</taxon>
        <taxon>Micromonosporales</taxon>
        <taxon>Micromonosporaceae</taxon>
        <taxon>Catenuloplanes</taxon>
    </lineage>
</organism>
<comment type="subcellular location">
    <subcellularLocation>
        <location evidence="1">Cell envelope</location>
    </subcellularLocation>
</comment>
<dbReference type="Gene3D" id="3.40.50.1980">
    <property type="entry name" value="Nitrogenase molybdenum iron protein domain"/>
    <property type="match status" value="2"/>
</dbReference>
<dbReference type="SUPFAM" id="SSF53807">
    <property type="entry name" value="Helical backbone' metal receptor"/>
    <property type="match status" value="1"/>
</dbReference>
<dbReference type="PROSITE" id="PS51257">
    <property type="entry name" value="PROKAR_LIPOPROTEIN"/>
    <property type="match status" value="1"/>
</dbReference>
<dbReference type="PROSITE" id="PS51318">
    <property type="entry name" value="TAT"/>
    <property type="match status" value="1"/>
</dbReference>
<keyword evidence="7" id="KW-1185">Reference proteome</keyword>
<evidence type="ECO:0000256" key="4">
    <source>
        <dbReference type="ARBA" id="ARBA00022729"/>
    </source>
</evidence>
<protein>
    <submittedName>
        <fullName evidence="6">Iron complex transport system substrate-binding protein</fullName>
    </submittedName>
</protein>
<sequence>MAINRRLFLTGSVGVAGGALLAACGSGSSPEEPAASAAEREVQTDKGPVTVPAAPAKVVCADYYGAFAVVDLGLIPVGVGGGGYEGTGAFYGDKLKAVPVTGDYTEPDVEKIAAAGPDLILRTIDTPDALYQQLSTIAPTVVISFQQLSLLDVANRLGDVLGRGTEAKALLTQYEQKTAAVKTKHADTLAKYTFSFVQVATETAFWTLGPAWTDTTVLLACGVQLAEPSKSQTEQTQEHSFEQINILEPSGALLIPAGPDGVTASPDNAAMTDLDLWKNLSAVKAGRVYPIVSGASSLGTGIQLADRMDTVLTELAGS</sequence>
<comment type="similarity">
    <text evidence="2">Belongs to the bacterial solute-binding protein 8 family.</text>
</comment>